<name>A0A6S6XZJ1_9PROT</name>
<dbReference type="CDD" id="cd01292">
    <property type="entry name" value="metallo-dependent_hydrolases"/>
    <property type="match status" value="1"/>
</dbReference>
<dbReference type="InterPro" id="IPR032466">
    <property type="entry name" value="Metal_Hydrolase"/>
</dbReference>
<dbReference type="RefSeq" id="WP_145771980.1">
    <property type="nucleotide sequence ID" value="NZ_LR778301.1"/>
</dbReference>
<reference evidence="3 4" key="1">
    <citation type="submission" date="2020-03" db="EMBL/GenBank/DDBJ databases">
        <authorList>
            <consortium name="Genoscope - CEA"/>
            <person name="William W."/>
        </authorList>
    </citation>
    <scope>NUCLEOTIDE SEQUENCE [LARGE SCALE GENOMIC DNA]</scope>
    <source>
        <strain evidence="4">DSM 16959</strain>
    </source>
</reference>
<dbReference type="GO" id="GO:0016831">
    <property type="term" value="F:carboxy-lyase activity"/>
    <property type="evidence" value="ECO:0007669"/>
    <property type="project" value="InterPro"/>
</dbReference>
<evidence type="ECO:0000259" key="2">
    <source>
        <dbReference type="Pfam" id="PF04909"/>
    </source>
</evidence>
<dbReference type="InterPro" id="IPR006680">
    <property type="entry name" value="Amidohydro-rel"/>
</dbReference>
<dbReference type="EMBL" id="LR778301">
    <property type="protein sequence ID" value="CAB1369601.1"/>
    <property type="molecule type" value="Genomic_DNA"/>
</dbReference>
<dbReference type="Proteomes" id="UP000515733">
    <property type="component" value="Chromosome"/>
</dbReference>
<dbReference type="SUPFAM" id="SSF51556">
    <property type="entry name" value="Metallo-dependent hydrolases"/>
    <property type="match status" value="1"/>
</dbReference>
<dbReference type="Pfam" id="PF04909">
    <property type="entry name" value="Amidohydro_2"/>
    <property type="match status" value="1"/>
</dbReference>
<gene>
    <name evidence="3" type="ORF">DENOEST_2436</name>
</gene>
<proteinExistence type="predicted"/>
<keyword evidence="1" id="KW-0456">Lyase</keyword>
<dbReference type="OrthoDB" id="1407586at2"/>
<organism evidence="3 4">
    <name type="scientific">Denitratisoma oestradiolicum</name>
    <dbReference type="NCBI Taxonomy" id="311182"/>
    <lineage>
        <taxon>Bacteria</taxon>
        <taxon>Pseudomonadati</taxon>
        <taxon>Pseudomonadota</taxon>
        <taxon>Betaproteobacteria</taxon>
        <taxon>Nitrosomonadales</taxon>
        <taxon>Sterolibacteriaceae</taxon>
        <taxon>Denitratisoma</taxon>
    </lineage>
</organism>
<evidence type="ECO:0000313" key="3">
    <source>
        <dbReference type="EMBL" id="CAB1369601.1"/>
    </source>
</evidence>
<protein>
    <submittedName>
        <fullName evidence="3">Amidohydrolase</fullName>
    </submittedName>
</protein>
<feature type="domain" description="Amidohydrolase-related" evidence="2">
    <location>
        <begin position="84"/>
        <end position="279"/>
    </location>
</feature>
<keyword evidence="3" id="KW-0378">Hydrolase</keyword>
<dbReference type="InterPro" id="IPR032465">
    <property type="entry name" value="ACMSD"/>
</dbReference>
<accession>A0A6S6XZJ1</accession>
<dbReference type="AlphaFoldDB" id="A0A6S6XZJ1"/>
<dbReference type="GO" id="GO:0016787">
    <property type="term" value="F:hydrolase activity"/>
    <property type="evidence" value="ECO:0007669"/>
    <property type="project" value="UniProtKB-KW"/>
</dbReference>
<evidence type="ECO:0000313" key="4">
    <source>
        <dbReference type="Proteomes" id="UP000515733"/>
    </source>
</evidence>
<dbReference type="Gene3D" id="3.20.20.140">
    <property type="entry name" value="Metal-dependent hydrolases"/>
    <property type="match status" value="1"/>
</dbReference>
<evidence type="ECO:0000256" key="1">
    <source>
        <dbReference type="ARBA" id="ARBA00023239"/>
    </source>
</evidence>
<keyword evidence="4" id="KW-1185">Reference proteome</keyword>
<dbReference type="PANTHER" id="PTHR21240">
    <property type="entry name" value="2-AMINO-3-CARBOXYLMUCONATE-6-SEMIALDEHYDE DECARBOXYLASE"/>
    <property type="match status" value="1"/>
</dbReference>
<dbReference type="PANTHER" id="PTHR21240:SF19">
    <property type="entry name" value="CATALYTIC_ HYDROLASE"/>
    <property type="match status" value="1"/>
</dbReference>
<dbReference type="KEGG" id="doe:DENOEST_2436"/>
<sequence>MTHAIDIVVNLWNEEVTQNYPAELDQFWDLITLGKDTTHKGISVEEQIRRMDAANIQKGLLLATTGGEVGSRIFFEKHIDIIQRVCQAHPDRFKGIVGINPSRIMEWIGKLEKGVREYGFVGAHIYPHWFGKAPDDRIYYPFYAKCAELGVPVQIQVGHSAQWFLETVGRPITLDRVAIDFPELKIIGIHIGHPWTEEMISMAWKHRNVFIGVDAHAPKYWDQSLVQFINTRGQDKVLFGTDWPIIGFERAMTELEQLELRDTPKRKLLLENAVRVYGLQDWI</sequence>